<dbReference type="GO" id="GO:0005886">
    <property type="term" value="C:plasma membrane"/>
    <property type="evidence" value="ECO:0007669"/>
    <property type="project" value="TreeGrafter"/>
</dbReference>
<dbReference type="Gene3D" id="3.40.50.300">
    <property type="entry name" value="P-loop containing nucleotide triphosphate hydrolases"/>
    <property type="match status" value="1"/>
</dbReference>
<reference evidence="6 7" key="1">
    <citation type="journal article" date="2015" name="Microbes Environ.">
        <title>Distribution and evolution of nitrogen fixation genes in the phylum bacteroidetes.</title>
        <authorList>
            <person name="Inoue J."/>
            <person name="Oshima K."/>
            <person name="Suda W."/>
            <person name="Sakamoto M."/>
            <person name="Iino T."/>
            <person name="Noda S."/>
            <person name="Hongoh Y."/>
            <person name="Hattori M."/>
            <person name="Ohkuma M."/>
        </authorList>
    </citation>
    <scope>NUCLEOTIDE SEQUENCE [LARGE SCALE GENOMIC DNA]</scope>
    <source>
        <strain evidence="6">JCM 15548</strain>
    </source>
</reference>
<feature type="domain" description="ABC transporter" evidence="5">
    <location>
        <begin position="20"/>
        <end position="247"/>
    </location>
</feature>
<dbReference type="SUPFAM" id="SSF52540">
    <property type="entry name" value="P-loop containing nucleoside triphosphate hydrolases"/>
    <property type="match status" value="1"/>
</dbReference>
<dbReference type="SMART" id="SM00382">
    <property type="entry name" value="AAA"/>
    <property type="match status" value="1"/>
</dbReference>
<sequence length="247" mass="27254">MLGEGNIVQKNKKSMEKSVISIRQLVKKFPAGKGEFTALKGIDLEFNTGEFAGLIGPSGSGKTTLLNIIGSLDVPSTGEAVVLGSSIGELSAREAARLRKHSLGFIFQSYNLLAVHTVFENVEFPLLLLDYSASERKKMVQEALEWVGLTDKTDSRPPKLSGGECQRVAIARAMVKKPSLVLADEPTANLDADNSHHILKTMETLNRELNTTFLFATHDEKVIGYLRRKIFLKDGRVDKEEWVKQTP</sequence>
<dbReference type="FunFam" id="3.40.50.300:FF:000032">
    <property type="entry name" value="Export ABC transporter ATP-binding protein"/>
    <property type="match status" value="1"/>
</dbReference>
<evidence type="ECO:0000256" key="1">
    <source>
        <dbReference type="ARBA" id="ARBA00022448"/>
    </source>
</evidence>
<evidence type="ECO:0000256" key="3">
    <source>
        <dbReference type="ARBA" id="ARBA00022840"/>
    </source>
</evidence>
<evidence type="ECO:0000256" key="2">
    <source>
        <dbReference type="ARBA" id="ARBA00022741"/>
    </source>
</evidence>
<dbReference type="InterPro" id="IPR003593">
    <property type="entry name" value="AAA+_ATPase"/>
</dbReference>
<gene>
    <name evidence="6" type="ORF">JCM15548_12392</name>
</gene>
<dbReference type="EMBL" id="BAZW01000018">
    <property type="protein sequence ID" value="GAO30139.1"/>
    <property type="molecule type" value="Genomic_DNA"/>
</dbReference>
<evidence type="ECO:0000313" key="7">
    <source>
        <dbReference type="Proteomes" id="UP000032900"/>
    </source>
</evidence>
<dbReference type="InterPro" id="IPR017871">
    <property type="entry name" value="ABC_transporter-like_CS"/>
</dbReference>
<keyword evidence="3" id="KW-0067">ATP-binding</keyword>
<dbReference type="CDD" id="cd03255">
    <property type="entry name" value="ABC_MJ0796_LolCDE_FtsE"/>
    <property type="match status" value="1"/>
</dbReference>
<dbReference type="PANTHER" id="PTHR24220:SF648">
    <property type="entry name" value="ABC TRANSPORTER ATP-BINDING PROTEIN YTRE"/>
    <property type="match status" value="1"/>
</dbReference>
<keyword evidence="7" id="KW-1185">Reference proteome</keyword>
<dbReference type="Pfam" id="PF00005">
    <property type="entry name" value="ABC_tran"/>
    <property type="match status" value="1"/>
</dbReference>
<dbReference type="GO" id="GO:0098796">
    <property type="term" value="C:membrane protein complex"/>
    <property type="evidence" value="ECO:0007669"/>
    <property type="project" value="UniProtKB-ARBA"/>
</dbReference>
<dbReference type="PROSITE" id="PS50893">
    <property type="entry name" value="ABC_TRANSPORTER_2"/>
    <property type="match status" value="1"/>
</dbReference>
<dbReference type="AlphaFoldDB" id="A0A0E9LY08"/>
<proteinExistence type="inferred from homology"/>
<dbReference type="GO" id="GO:0016887">
    <property type="term" value="F:ATP hydrolysis activity"/>
    <property type="evidence" value="ECO:0007669"/>
    <property type="project" value="InterPro"/>
</dbReference>
<keyword evidence="2" id="KW-0547">Nucleotide-binding</keyword>
<evidence type="ECO:0000259" key="5">
    <source>
        <dbReference type="PROSITE" id="PS50893"/>
    </source>
</evidence>
<protein>
    <submittedName>
        <fullName evidence="6">ABC transporter</fullName>
    </submittedName>
</protein>
<comment type="caution">
    <text evidence="6">The sequence shown here is derived from an EMBL/GenBank/DDBJ whole genome shotgun (WGS) entry which is preliminary data.</text>
</comment>
<accession>A0A0E9LY08</accession>
<dbReference type="PANTHER" id="PTHR24220">
    <property type="entry name" value="IMPORT ATP-BINDING PROTEIN"/>
    <property type="match status" value="1"/>
</dbReference>
<dbReference type="GO" id="GO:0005524">
    <property type="term" value="F:ATP binding"/>
    <property type="evidence" value="ECO:0007669"/>
    <property type="project" value="UniProtKB-KW"/>
</dbReference>
<dbReference type="InterPro" id="IPR015854">
    <property type="entry name" value="ABC_transpr_LolD-like"/>
</dbReference>
<dbReference type="STRING" id="1236989.JCM15548_12392"/>
<name>A0A0E9LY08_9BACT</name>
<dbReference type="GO" id="GO:0022857">
    <property type="term" value="F:transmembrane transporter activity"/>
    <property type="evidence" value="ECO:0007669"/>
    <property type="project" value="TreeGrafter"/>
</dbReference>
<organism evidence="6 7">
    <name type="scientific">Geofilum rubicundum JCM 15548</name>
    <dbReference type="NCBI Taxonomy" id="1236989"/>
    <lineage>
        <taxon>Bacteria</taxon>
        <taxon>Pseudomonadati</taxon>
        <taxon>Bacteroidota</taxon>
        <taxon>Bacteroidia</taxon>
        <taxon>Marinilabiliales</taxon>
        <taxon>Marinilabiliaceae</taxon>
        <taxon>Geofilum</taxon>
    </lineage>
</organism>
<keyword evidence="1" id="KW-0813">Transport</keyword>
<evidence type="ECO:0000313" key="6">
    <source>
        <dbReference type="EMBL" id="GAO30139.1"/>
    </source>
</evidence>
<dbReference type="PROSITE" id="PS00211">
    <property type="entry name" value="ABC_TRANSPORTER_1"/>
    <property type="match status" value="1"/>
</dbReference>
<dbReference type="InterPro" id="IPR027417">
    <property type="entry name" value="P-loop_NTPase"/>
</dbReference>
<evidence type="ECO:0000256" key="4">
    <source>
        <dbReference type="ARBA" id="ARBA00038388"/>
    </source>
</evidence>
<dbReference type="InterPro" id="IPR003439">
    <property type="entry name" value="ABC_transporter-like_ATP-bd"/>
</dbReference>
<dbReference type="InterPro" id="IPR017911">
    <property type="entry name" value="MacB-like_ATP-bd"/>
</dbReference>
<dbReference type="Proteomes" id="UP000032900">
    <property type="component" value="Unassembled WGS sequence"/>
</dbReference>
<comment type="similarity">
    <text evidence="4">Belongs to the ABC transporter superfamily. Macrolide exporter (TC 3.A.1.122) family.</text>
</comment>